<evidence type="ECO:0000313" key="1">
    <source>
        <dbReference type="EMBL" id="AKN37280.1"/>
    </source>
</evidence>
<reference evidence="1" key="1">
    <citation type="journal article" date="2015" name="MBio">
        <title>Eco-Evolutionary Dynamics of Episomes among Ecologically Cohesive Bacterial Populations.</title>
        <authorList>
            <person name="Xue H."/>
            <person name="Cordero O.X."/>
            <person name="Camas F.M."/>
            <person name="Trimble W."/>
            <person name="Meyer F."/>
            <person name="Guglielmini J."/>
            <person name="Rocha E.P."/>
            <person name="Polz M.F."/>
        </authorList>
    </citation>
    <scope>NUCLEOTIDE SEQUENCE</scope>
    <source>
        <strain evidence="1">F12 FF_152</strain>
    </source>
</reference>
<proteinExistence type="predicted"/>
<accession>A0A0H3ZMA8</accession>
<name>A0A0H3ZMA8_9VIBR</name>
<organism evidence="1">
    <name type="scientific">Vibrio sp. F12 FF_152</name>
    <dbReference type="NCBI Taxonomy" id="1652829"/>
    <lineage>
        <taxon>Bacteria</taxon>
        <taxon>Pseudomonadati</taxon>
        <taxon>Pseudomonadota</taxon>
        <taxon>Gammaproteobacteria</taxon>
        <taxon>Vibrionales</taxon>
        <taxon>Vibrionaceae</taxon>
        <taxon>Vibrio</taxon>
    </lineage>
</organism>
<dbReference type="EMBL" id="KP795530">
    <property type="protein sequence ID" value="AKN37280.1"/>
    <property type="molecule type" value="Genomic_DNA"/>
</dbReference>
<dbReference type="AlphaFoldDB" id="A0A0H3ZMA8"/>
<sequence length="45" mass="5135">MIHTTRVSEASAFKQSIIEYDAKKAEYINIDALMQEFELKAEALS</sequence>
<protein>
    <submittedName>
        <fullName evidence="1">Chromosome (Plasmid) partitioning protein ParA</fullName>
    </submittedName>
</protein>